<name>A0ABZ2BEQ0_9HYPH</name>
<protein>
    <submittedName>
        <fullName evidence="2">Uncharacterized protein</fullName>
    </submittedName>
</protein>
<feature type="compositionally biased region" description="Basic and acidic residues" evidence="1">
    <location>
        <begin position="35"/>
        <end position="44"/>
    </location>
</feature>
<dbReference type="RefSeq" id="WP_331375056.1">
    <property type="nucleotide sequence ID" value="NZ_CP133148.1"/>
</dbReference>
<keyword evidence="3" id="KW-1185">Reference proteome</keyword>
<dbReference type="EMBL" id="CP133148">
    <property type="protein sequence ID" value="WVT05986.1"/>
    <property type="molecule type" value="Genomic_DNA"/>
</dbReference>
<proteinExistence type="predicted"/>
<feature type="region of interest" description="Disordered" evidence="1">
    <location>
        <begin position="23"/>
        <end position="47"/>
    </location>
</feature>
<gene>
    <name evidence="2" type="ORF">RB548_03935</name>
</gene>
<accession>A0ABZ2BEQ0</accession>
<organism evidence="2 3">
    <name type="scientific">Sinorhizobium chiapasense</name>
    <dbReference type="NCBI Taxonomy" id="501572"/>
    <lineage>
        <taxon>Bacteria</taxon>
        <taxon>Pseudomonadati</taxon>
        <taxon>Pseudomonadota</taxon>
        <taxon>Alphaproteobacteria</taxon>
        <taxon>Hyphomicrobiales</taxon>
        <taxon>Rhizobiaceae</taxon>
        <taxon>Sinorhizobium/Ensifer group</taxon>
        <taxon>Sinorhizobium</taxon>
    </lineage>
</organism>
<dbReference type="Proteomes" id="UP001432360">
    <property type="component" value="Chromosome"/>
</dbReference>
<reference evidence="2" key="1">
    <citation type="submission" date="2023-08" db="EMBL/GenBank/DDBJ databases">
        <title>Complete genome sequence of Sinorhizobium chiapanecum ITTG S70 isolated from Acaciella angustissima nodules in Chiapas-Mexico.</title>
        <authorList>
            <person name="Rincon-Rosales R."/>
            <person name="Rogel M.A."/>
            <person name="Rincon-Medina C.I."/>
            <person name="Guerrero G."/>
            <person name="Manzano-Gomez L.A."/>
            <person name="Lopez-Lopez A."/>
            <person name="Rincon Molina F.A."/>
            <person name="Martinez-Romero E."/>
        </authorList>
    </citation>
    <scope>NUCLEOTIDE SEQUENCE</scope>
    <source>
        <strain evidence="2">ITTG S70</strain>
    </source>
</reference>
<evidence type="ECO:0000313" key="3">
    <source>
        <dbReference type="Proteomes" id="UP001432360"/>
    </source>
</evidence>
<evidence type="ECO:0000313" key="2">
    <source>
        <dbReference type="EMBL" id="WVT05986.1"/>
    </source>
</evidence>
<sequence length="64" mass="6942">MSRIPFIGLWMSASIKRTFQMPPADAGRMSAGEDAAEKPQEGRAHSSGAMAEYGSNFLMESIFS</sequence>
<evidence type="ECO:0000256" key="1">
    <source>
        <dbReference type="SAM" id="MobiDB-lite"/>
    </source>
</evidence>